<dbReference type="EMBL" id="CP013244">
    <property type="protein sequence ID" value="ANP46005.1"/>
    <property type="molecule type" value="Genomic_DNA"/>
</dbReference>
<dbReference type="RefSeq" id="WP_066770251.1">
    <property type="nucleotide sequence ID" value="NZ_CP013244.1"/>
</dbReference>
<proteinExistence type="predicted"/>
<dbReference type="KEGG" id="cbot:ATE48_08770"/>
<dbReference type="Gene3D" id="2.40.160.10">
    <property type="entry name" value="Porin"/>
    <property type="match status" value="1"/>
</dbReference>
<dbReference type="OrthoDB" id="9767539at2"/>
<dbReference type="InParanoid" id="A0A1B1AHH7"/>
<reference evidence="2 3" key="1">
    <citation type="submission" date="2015-11" db="EMBL/GenBank/DDBJ databases">
        <title>Whole-Genome Sequence of Candidatus Oderbacter manganicum from the National Park Lower Oder Valley, Germany.</title>
        <authorList>
            <person name="Braun B."/>
            <person name="Liere K."/>
            <person name="Szewzyk U."/>
        </authorList>
    </citation>
    <scope>NUCLEOTIDE SEQUENCE [LARGE SCALE GENOMIC DNA]</scope>
    <source>
        <strain evidence="2 3">OTSz_A_272</strain>
    </source>
</reference>
<dbReference type="STRING" id="1759059.ATE48_08770"/>
<evidence type="ECO:0008006" key="4">
    <source>
        <dbReference type="Google" id="ProtNLM"/>
    </source>
</evidence>
<organism evidence="2 3">
    <name type="scientific">Candidatus Viadribacter manganicus</name>
    <dbReference type="NCBI Taxonomy" id="1759059"/>
    <lineage>
        <taxon>Bacteria</taxon>
        <taxon>Pseudomonadati</taxon>
        <taxon>Pseudomonadota</taxon>
        <taxon>Alphaproteobacteria</taxon>
        <taxon>Hyphomonadales</taxon>
        <taxon>Hyphomonadaceae</taxon>
        <taxon>Candidatus Viadribacter</taxon>
    </lineage>
</organism>
<evidence type="ECO:0000313" key="3">
    <source>
        <dbReference type="Proteomes" id="UP000092498"/>
    </source>
</evidence>
<feature type="signal peptide" evidence="1">
    <location>
        <begin position="1"/>
        <end position="23"/>
    </location>
</feature>
<evidence type="ECO:0000256" key="1">
    <source>
        <dbReference type="SAM" id="SignalP"/>
    </source>
</evidence>
<keyword evidence="3" id="KW-1185">Reference proteome</keyword>
<sequence>MNAVQQPLRVLTIALGAFGACWAAPLSASAQTQAAGDWIVDTRLRYESVSQDGLNDADALTLRTRLGYETRAFNGFKFLAEFEGVAQLTDDFNDTVNGNTAFATVSDPEAFELNRLQVTWAGAQGRRVVAGRQRIVLNNARFVGNVGFRQNEQTFDALRIEARPFEHGAFTYVYIDNVRRIFGDDSAQGEWDSDSHVLQADLDLPAGRLSAYGLLLDFQNAPAQSSQTYGLRWSNEWQAGSFHPRLTLEAAAQSDYRGNSTGFDLGYQHGELAVRHDRWTVTVGGERLEGDGVRGFSTPLATLHAFQGWADVFLATPPDGVRDLYAGVSYSTRPWPAQQPVVFNVVAHDFTDDGGSADFGSELNASVRLSLNERVSLEAKAATFEGEDPRFADRTKIWFAVEYRL</sequence>
<dbReference type="InterPro" id="IPR023614">
    <property type="entry name" value="Porin_dom_sf"/>
</dbReference>
<feature type="chain" id="PRO_5008518828" description="Alginate export domain-containing protein" evidence="1">
    <location>
        <begin position="24"/>
        <end position="405"/>
    </location>
</feature>
<name>A0A1B1AHH7_9PROT</name>
<dbReference type="Proteomes" id="UP000092498">
    <property type="component" value="Chromosome"/>
</dbReference>
<protein>
    <recommendedName>
        <fullName evidence="4">Alginate export domain-containing protein</fullName>
    </recommendedName>
</protein>
<evidence type="ECO:0000313" key="2">
    <source>
        <dbReference type="EMBL" id="ANP46005.1"/>
    </source>
</evidence>
<dbReference type="AlphaFoldDB" id="A0A1B1AHH7"/>
<gene>
    <name evidence="2" type="ORF">ATE48_08770</name>
</gene>
<keyword evidence="1" id="KW-0732">Signal</keyword>
<accession>A0A1B1AHH7</accession>